<dbReference type="InterPro" id="IPR016024">
    <property type="entry name" value="ARM-type_fold"/>
</dbReference>
<sequence length="314" mass="35114">MVRVITQDTYDEVVKENIDEFDMEPEEAMKEAIAQFEAQGVDLSLIIKDLALTPGDKHLVAVTVDKLKEICVGETVEDELVMKQLEVLRSECEKDLARRIRAGKEGAYDILIKLLEARYKMYRQDKSEKDAAFIVSVLNTLAALMDIQPDLLEIKGIDLINSMLSSVTNEDILVPLLKWMCVCCVRHEMNRQNLFSKDMIENIKRLLDNQKNRKILSGTLHLVRVLTLDDDIRVEFGKAHDHSKELGAQLIEKLAALLKENPSPSLLSELMLTMSSLLVRNELCAMAADSVDTLLAAISDNCGAAATAAQGCRL</sequence>
<keyword evidence="2" id="KW-1185">Reference proteome</keyword>
<reference evidence="1" key="1">
    <citation type="submission" date="2020-11" db="EMBL/GenBank/DDBJ databases">
        <authorList>
            <person name="Whiteford S."/>
        </authorList>
    </citation>
    <scope>NUCLEOTIDE SEQUENCE</scope>
</reference>
<name>A0A8S4F5R8_PLUXY</name>
<evidence type="ECO:0000313" key="2">
    <source>
        <dbReference type="Proteomes" id="UP000653454"/>
    </source>
</evidence>
<dbReference type="SUPFAM" id="SSF48371">
    <property type="entry name" value="ARM repeat"/>
    <property type="match status" value="1"/>
</dbReference>
<comment type="caution">
    <text evidence="1">The sequence shown here is derived from an EMBL/GenBank/DDBJ whole genome shotgun (WGS) entry which is preliminary data.</text>
</comment>
<gene>
    <name evidence="1" type="ORF">PLXY2_LOCUS7548</name>
</gene>
<protein>
    <submittedName>
        <fullName evidence="1">(diamondback moth) hypothetical protein</fullName>
    </submittedName>
</protein>
<dbReference type="Gene3D" id="1.25.10.10">
    <property type="entry name" value="Leucine-rich Repeat Variant"/>
    <property type="match status" value="1"/>
</dbReference>
<proteinExistence type="predicted"/>
<evidence type="ECO:0000313" key="1">
    <source>
        <dbReference type="EMBL" id="CAG9122325.1"/>
    </source>
</evidence>
<organism evidence="1 2">
    <name type="scientific">Plutella xylostella</name>
    <name type="common">Diamondback moth</name>
    <name type="synonym">Plutella maculipennis</name>
    <dbReference type="NCBI Taxonomy" id="51655"/>
    <lineage>
        <taxon>Eukaryota</taxon>
        <taxon>Metazoa</taxon>
        <taxon>Ecdysozoa</taxon>
        <taxon>Arthropoda</taxon>
        <taxon>Hexapoda</taxon>
        <taxon>Insecta</taxon>
        <taxon>Pterygota</taxon>
        <taxon>Neoptera</taxon>
        <taxon>Endopterygota</taxon>
        <taxon>Lepidoptera</taxon>
        <taxon>Glossata</taxon>
        <taxon>Ditrysia</taxon>
        <taxon>Yponomeutoidea</taxon>
        <taxon>Plutellidae</taxon>
        <taxon>Plutella</taxon>
    </lineage>
</organism>
<dbReference type="AlphaFoldDB" id="A0A8S4F5R8"/>
<dbReference type="Proteomes" id="UP000653454">
    <property type="component" value="Unassembled WGS sequence"/>
</dbReference>
<dbReference type="EMBL" id="CAJHNJ030000026">
    <property type="protein sequence ID" value="CAG9122325.1"/>
    <property type="molecule type" value="Genomic_DNA"/>
</dbReference>
<dbReference type="InterPro" id="IPR011989">
    <property type="entry name" value="ARM-like"/>
</dbReference>
<accession>A0A8S4F5R8</accession>